<reference evidence="3 4" key="1">
    <citation type="submission" date="2014-07" db="EMBL/GenBank/DDBJ databases">
        <title>Porphyromonadaceae bacterium OUH 334697 = ATCC BAA-2682 = DSM 28341 draft genome.</title>
        <authorList>
            <person name="Sydenham T.V."/>
            <person name="Hasman H."/>
            <person name="Justesen U.S."/>
        </authorList>
    </citation>
    <scope>NUCLEOTIDE SEQUENCE [LARGE SCALE GENOMIC DNA]</scope>
    <source>
        <strain evidence="3 4">OUH 334697</strain>
    </source>
</reference>
<feature type="signal peptide" evidence="1">
    <location>
        <begin position="1"/>
        <end position="21"/>
    </location>
</feature>
<dbReference type="RefSeq" id="WP_041502274.1">
    <property type="nucleotide sequence ID" value="NZ_JPIT01000008.1"/>
</dbReference>
<dbReference type="Proteomes" id="UP000031937">
    <property type="component" value="Unassembled WGS sequence"/>
</dbReference>
<dbReference type="EMBL" id="JPIT01000008">
    <property type="protein sequence ID" value="KIO46853.1"/>
    <property type="molecule type" value="Genomic_DNA"/>
</dbReference>
<protein>
    <recommendedName>
        <fullName evidence="2">DUF5723 domain-containing protein</fullName>
    </recommendedName>
</protein>
<gene>
    <name evidence="3" type="ORF">IE90_02200</name>
</gene>
<organism evidence="3 4">
    <name type="scientific">Sanguibacteroides justesenii</name>
    <dbReference type="NCBI Taxonomy" id="1547597"/>
    <lineage>
        <taxon>Bacteria</taxon>
        <taxon>Pseudomonadati</taxon>
        <taxon>Bacteroidota</taxon>
        <taxon>Bacteroidia</taxon>
        <taxon>Bacteroidales</taxon>
        <taxon>Porphyromonadaceae</taxon>
        <taxon>Sanguibacteroides</taxon>
    </lineage>
</organism>
<name>A0AB34R4P4_9PORP</name>
<dbReference type="Pfam" id="PF18990">
    <property type="entry name" value="DUF5723"/>
    <property type="match status" value="1"/>
</dbReference>
<evidence type="ECO:0000313" key="4">
    <source>
        <dbReference type="Proteomes" id="UP000031937"/>
    </source>
</evidence>
<proteinExistence type="predicted"/>
<sequence>MKKIITIISFFLVLFPCFVMAQDGNNTLYFLSNSPQRVKLNPAYQPEYKTYVGIPGLSGISLNFSNAFKVDDLLRWGTGDKADSVIYDVNRLHKALREKNSLVLNTEVPILAIGFRINSWYATFDITQKNDIVFSFNKDIITFFKEGNANYLGQTFDWGGLGLKVTAYNEIGFGLSKRVNDRLTVGGRFKVLFGIANADMTDSKMGVYSSPDGDTVRLSSRQNIRVSAPIKYTKDGEYVEWDNIEFDEDAVDAKFLIGTGNLGFGVDLGAQYKLLDKLTLYASVLDLGFIRWEENTYNFKQNTSFDWTGADLSNSLNKDDPNYKDFGDAFEEMTDSLENRFRLTDKQAAYTTMLNAKIYAGATYQLKEWVNFGGLLKASVMDGRFFPAITLSANLRPIRNIGASVSYSMINGDFANVGAALTAKFGPFQFFVVTDNVLAANYTSTRTASARFGFNLLFGHYQRR</sequence>
<comment type="caution">
    <text evidence="3">The sequence shown here is derived from an EMBL/GenBank/DDBJ whole genome shotgun (WGS) entry which is preliminary data.</text>
</comment>
<evidence type="ECO:0000259" key="2">
    <source>
        <dbReference type="Pfam" id="PF18990"/>
    </source>
</evidence>
<evidence type="ECO:0000313" key="3">
    <source>
        <dbReference type="EMBL" id="KIO46853.1"/>
    </source>
</evidence>
<feature type="chain" id="PRO_5044238124" description="DUF5723 domain-containing protein" evidence="1">
    <location>
        <begin position="22"/>
        <end position="464"/>
    </location>
</feature>
<accession>A0AB34R4P4</accession>
<evidence type="ECO:0000256" key="1">
    <source>
        <dbReference type="SAM" id="SignalP"/>
    </source>
</evidence>
<dbReference type="InterPro" id="IPR043781">
    <property type="entry name" value="DUF5723"/>
</dbReference>
<dbReference type="AlphaFoldDB" id="A0AB34R4P4"/>
<feature type="domain" description="DUF5723" evidence="2">
    <location>
        <begin position="42"/>
        <end position="435"/>
    </location>
</feature>
<keyword evidence="1" id="KW-0732">Signal</keyword>